<feature type="chain" id="PRO_5045694453" evidence="2">
    <location>
        <begin position="22"/>
        <end position="283"/>
    </location>
</feature>
<dbReference type="Proteomes" id="UP001597480">
    <property type="component" value="Unassembled WGS sequence"/>
</dbReference>
<proteinExistence type="predicted"/>
<feature type="coiled-coil region" evidence="1">
    <location>
        <begin position="241"/>
        <end position="282"/>
    </location>
</feature>
<keyword evidence="4" id="KW-1185">Reference proteome</keyword>
<keyword evidence="1" id="KW-0175">Coiled coil</keyword>
<comment type="caution">
    <text evidence="3">The sequence shown here is derived from an EMBL/GenBank/DDBJ whole genome shotgun (WGS) entry which is preliminary data.</text>
</comment>
<organism evidence="3 4">
    <name type="scientific">Flavobacterium suzhouense</name>
    <dbReference type="NCBI Taxonomy" id="1529638"/>
    <lineage>
        <taxon>Bacteria</taxon>
        <taxon>Pseudomonadati</taxon>
        <taxon>Bacteroidota</taxon>
        <taxon>Flavobacteriia</taxon>
        <taxon>Flavobacteriales</taxon>
        <taxon>Flavobacteriaceae</taxon>
        <taxon>Flavobacterium</taxon>
    </lineage>
</organism>
<evidence type="ECO:0000313" key="4">
    <source>
        <dbReference type="Proteomes" id="UP001597480"/>
    </source>
</evidence>
<dbReference type="EMBL" id="JBHUMD010000030">
    <property type="protein sequence ID" value="MFD2603824.1"/>
    <property type="molecule type" value="Genomic_DNA"/>
</dbReference>
<protein>
    <submittedName>
        <fullName evidence="3">Uncharacterized protein</fullName>
    </submittedName>
</protein>
<name>A0ABW5P083_9FLAO</name>
<evidence type="ECO:0000256" key="1">
    <source>
        <dbReference type="SAM" id="Coils"/>
    </source>
</evidence>
<dbReference type="RefSeq" id="WP_379822794.1">
    <property type="nucleotide sequence ID" value="NZ_JBHUMD010000030.1"/>
</dbReference>
<feature type="signal peptide" evidence="2">
    <location>
        <begin position="1"/>
        <end position="21"/>
    </location>
</feature>
<gene>
    <name evidence="3" type="ORF">ACFSR3_17295</name>
</gene>
<keyword evidence="2" id="KW-0732">Signal</keyword>
<evidence type="ECO:0000313" key="3">
    <source>
        <dbReference type="EMBL" id="MFD2603824.1"/>
    </source>
</evidence>
<accession>A0ABW5P083</accession>
<sequence length="283" mass="30744">MKKQLLTLSFALCAAFGYSQTNSPTWPASGNVGIGTTSPTVKLDVVGGFGLSGGPTKLAYFGGRNSSTGVNTNGIFLGTKEFAAGGPLAQLFYRSSIFSVLGATYTGFIDFGRPATANTTSASLSFGYGSTEYMRVNQDGKVRIGLDTNDIKTPDGYKLFVEDGILTEKVKVAVKTTSDWADYVFASDYKRMTLDEVAAFTKANKHLPNVPSAEEIVNCGLDVAKMDAKLLEKIEELTLYIIDQDDNAKQLKAELLEQKKEAEYQKKEIEELKAQMKLLMAKQ</sequence>
<evidence type="ECO:0000256" key="2">
    <source>
        <dbReference type="SAM" id="SignalP"/>
    </source>
</evidence>
<reference evidence="4" key="1">
    <citation type="journal article" date="2019" name="Int. J. Syst. Evol. Microbiol.">
        <title>The Global Catalogue of Microorganisms (GCM) 10K type strain sequencing project: providing services to taxonomists for standard genome sequencing and annotation.</title>
        <authorList>
            <consortium name="The Broad Institute Genomics Platform"/>
            <consortium name="The Broad Institute Genome Sequencing Center for Infectious Disease"/>
            <person name="Wu L."/>
            <person name="Ma J."/>
        </authorList>
    </citation>
    <scope>NUCLEOTIDE SEQUENCE [LARGE SCALE GENOMIC DNA]</scope>
    <source>
        <strain evidence="4">KCTC 42107</strain>
    </source>
</reference>